<proteinExistence type="predicted"/>
<dbReference type="EMBL" id="ACMP01000006">
    <property type="protein sequence ID" value="EEL72811.1"/>
    <property type="molecule type" value="Genomic_DNA"/>
</dbReference>
<comment type="caution">
    <text evidence="1">The sequence shown here is derived from an EMBL/GenBank/DDBJ whole genome shotgun (WGS) entry which is preliminary data.</text>
</comment>
<dbReference type="Proteomes" id="UP000001753">
    <property type="component" value="Chromosome"/>
</dbReference>
<accession>C2XNB0</accession>
<dbReference type="AlphaFoldDB" id="C2XNB0"/>
<dbReference type="PROSITE" id="PS51257">
    <property type="entry name" value="PROKAR_LIPOPROTEIN"/>
    <property type="match status" value="1"/>
</dbReference>
<reference evidence="1" key="1">
    <citation type="journal article" date="2012" name="Genome Res.">
        <title>Genomic characterization of the Bacillus cereus sensu lato species: Backdrop to the evolution of Bacillus anthracis.</title>
        <authorList>
            <person name="Zwick M.E."/>
            <person name="Joseph S.J."/>
            <person name="Didelot X."/>
            <person name="Chen P.E."/>
            <person name="Bishop-Lilly K.A."/>
            <person name="Stewart A.C."/>
            <person name="Willner K."/>
            <person name="Nolan N."/>
            <person name="Lentz S."/>
            <person name="Thomason M.K."/>
            <person name="Sozhamannan S."/>
            <person name="Mateczun A.J."/>
            <person name="Du L."/>
            <person name="Read T.D."/>
        </authorList>
    </citation>
    <scope>NUCLEOTIDE SEQUENCE [LARGE SCALE GENOMIC DNA]</scope>
    <source>
        <strain evidence="1">AH603</strain>
    </source>
</reference>
<gene>
    <name evidence="1" type="ORF">bcere0026_1530</name>
</gene>
<evidence type="ECO:0008006" key="2">
    <source>
        <dbReference type="Google" id="ProtNLM"/>
    </source>
</evidence>
<name>C2XNB0_BACMY</name>
<organism evidence="1">
    <name type="scientific">Bacillus mycoides</name>
    <dbReference type="NCBI Taxonomy" id="1405"/>
    <lineage>
        <taxon>Bacteria</taxon>
        <taxon>Bacillati</taxon>
        <taxon>Bacillota</taxon>
        <taxon>Bacilli</taxon>
        <taxon>Bacillales</taxon>
        <taxon>Bacillaceae</taxon>
        <taxon>Bacillus</taxon>
        <taxon>Bacillus cereus group</taxon>
    </lineage>
</organism>
<sequence>MISFWKGGQIMKKLILTSSMILAVILGAGCSNEKTTKTDEPKKEAMQKEKELAAKDVFKKTSEAFKNEENVTMTYDVGIKAEGTEMDILKAKMQLEPKTKNSRSEMNISGTDVVVYTVDGKVAGEVKNPNTGEVISVPEEQLNAGGMKATQDIIDNLEVPAVVLDKMKMEKSGDKYKLKFTLKGQETESMLTSMDETQKKMLQAQNAKIEEVDAEYIITKDFKYESAKIDMIMSSNGKDKDKAHIITNAKYTSYEKFEPIQLPAAK</sequence>
<dbReference type="HOGENOM" id="CLU_094472_0_0_9"/>
<protein>
    <recommendedName>
        <fullName evidence="2">Lipoprotein</fullName>
    </recommendedName>
</protein>
<evidence type="ECO:0000313" key="1">
    <source>
        <dbReference type="EMBL" id="EEL72811.1"/>
    </source>
</evidence>